<comment type="caution">
    <text evidence="2">The sequence shown here is derived from an EMBL/GenBank/DDBJ whole genome shotgun (WGS) entry which is preliminary data.</text>
</comment>
<reference evidence="2 3" key="1">
    <citation type="submission" date="2023-07" db="EMBL/GenBank/DDBJ databases">
        <title>Genomic Encyclopedia of Type Strains, Phase IV (KMG-IV): sequencing the most valuable type-strain genomes for metagenomic binning, comparative biology and taxonomic classification.</title>
        <authorList>
            <person name="Goeker M."/>
        </authorList>
    </citation>
    <scope>NUCLEOTIDE SEQUENCE [LARGE SCALE GENOMIC DNA]</scope>
    <source>
        <strain evidence="2 3">DSM 14914</strain>
    </source>
</reference>
<evidence type="ECO:0000256" key="1">
    <source>
        <dbReference type="SAM" id="MobiDB-lite"/>
    </source>
</evidence>
<evidence type="ECO:0000313" key="3">
    <source>
        <dbReference type="Proteomes" id="UP001242811"/>
    </source>
</evidence>
<sequence>MERMLNLLNGRIDFVQQGWSGATRERFFQDFQVSRQSMGVTLERLSTVAQELIFISKNFTQVDGEKVVLDVPGNGVPVKTAPSGEGWLHKIFEQIGQTEITKAEAQMEASKLQGEILWDTAQGAKGAIQEDLTLGMLPDKDRDYEHPMAAKVGEILGHVATTLQGAGEVIVGTGGEGLSVAVSSTGVGSIIGIPGLIGSAALAAHGGTTAVKGASGIGKSSAELWQMAKGEGGGKNSKPSSSPVHHEVTSQSPSTIKNPKEVEIVNKKGESIGEFDEIDLKKKIFYEDKSAKGLDKVNPKTGLPAQTPQEFTDKQLLKKTRNRINELENNAFTTRATKNSSSDIPHLDSIKDIREFVFRLDGDTPELRKAAENSLNQLKKEFPDYKFSVQFGGGK</sequence>
<feature type="region of interest" description="Disordered" evidence="1">
    <location>
        <begin position="229"/>
        <end position="260"/>
    </location>
</feature>
<keyword evidence="3" id="KW-1185">Reference proteome</keyword>
<protein>
    <recommendedName>
        <fullName evidence="4">WXG100 family type VII secretion target</fullName>
    </recommendedName>
</protein>
<evidence type="ECO:0008006" key="4">
    <source>
        <dbReference type="Google" id="ProtNLM"/>
    </source>
</evidence>
<proteinExistence type="predicted"/>
<dbReference type="SUPFAM" id="SSF140453">
    <property type="entry name" value="EsxAB dimer-like"/>
    <property type="match status" value="1"/>
</dbReference>
<dbReference type="Proteomes" id="UP001242811">
    <property type="component" value="Unassembled WGS sequence"/>
</dbReference>
<gene>
    <name evidence="2" type="ORF">QOZ95_005140</name>
</gene>
<accession>A0ABU0L6U2</accession>
<dbReference type="EMBL" id="JAUSWA010000047">
    <property type="protein sequence ID" value="MDQ0496940.1"/>
    <property type="molecule type" value="Genomic_DNA"/>
</dbReference>
<organism evidence="2 3">
    <name type="scientific">Paenibacillus brasilensis</name>
    <dbReference type="NCBI Taxonomy" id="128574"/>
    <lineage>
        <taxon>Bacteria</taxon>
        <taxon>Bacillati</taxon>
        <taxon>Bacillota</taxon>
        <taxon>Bacilli</taxon>
        <taxon>Bacillales</taxon>
        <taxon>Paenibacillaceae</taxon>
        <taxon>Paenibacillus</taxon>
    </lineage>
</organism>
<name>A0ABU0L6U2_9BACL</name>
<dbReference type="InterPro" id="IPR036689">
    <property type="entry name" value="ESAT-6-like_sf"/>
</dbReference>
<dbReference type="Gene3D" id="1.10.287.850">
    <property type="entry name" value="HP0062-like domain"/>
    <property type="match status" value="1"/>
</dbReference>
<evidence type="ECO:0000313" key="2">
    <source>
        <dbReference type="EMBL" id="MDQ0496940.1"/>
    </source>
</evidence>